<feature type="region of interest" description="Disordered" evidence="4">
    <location>
        <begin position="223"/>
        <end position="258"/>
    </location>
</feature>
<name>A0ABQ8UA20_9EUKA</name>
<feature type="region of interest" description="Disordered" evidence="4">
    <location>
        <begin position="527"/>
        <end position="635"/>
    </location>
</feature>
<keyword evidence="3" id="KW-0175">Coiled coil</keyword>
<organism evidence="6 7">
    <name type="scientific">Paratrimastix pyriformis</name>
    <dbReference type="NCBI Taxonomy" id="342808"/>
    <lineage>
        <taxon>Eukaryota</taxon>
        <taxon>Metamonada</taxon>
        <taxon>Preaxostyla</taxon>
        <taxon>Paratrimastigidae</taxon>
        <taxon>Paratrimastix</taxon>
    </lineage>
</organism>
<feature type="region of interest" description="Disordered" evidence="4">
    <location>
        <begin position="398"/>
        <end position="420"/>
    </location>
</feature>
<keyword evidence="7" id="KW-1185">Reference proteome</keyword>
<evidence type="ECO:0000256" key="1">
    <source>
        <dbReference type="ARBA" id="ARBA00004496"/>
    </source>
</evidence>
<feature type="domain" description="Centrosomin N-terminal motif 1" evidence="5">
    <location>
        <begin position="3"/>
        <end position="71"/>
    </location>
</feature>
<evidence type="ECO:0000259" key="5">
    <source>
        <dbReference type="Pfam" id="PF07989"/>
    </source>
</evidence>
<evidence type="ECO:0000256" key="2">
    <source>
        <dbReference type="ARBA" id="ARBA00022490"/>
    </source>
</evidence>
<evidence type="ECO:0000313" key="6">
    <source>
        <dbReference type="EMBL" id="KAJ4456160.1"/>
    </source>
</evidence>
<feature type="region of interest" description="Disordered" evidence="4">
    <location>
        <begin position="148"/>
        <end position="179"/>
    </location>
</feature>
<comment type="subcellular location">
    <subcellularLocation>
        <location evidence="1">Cytoplasm</location>
    </subcellularLocation>
</comment>
<reference evidence="6" key="1">
    <citation type="journal article" date="2022" name="bioRxiv">
        <title>Genomics of Preaxostyla Flagellates Illuminates Evolutionary Transitions and the Path Towards Mitochondrial Loss.</title>
        <authorList>
            <person name="Novak L.V.F."/>
            <person name="Treitli S.C."/>
            <person name="Pyrih J."/>
            <person name="Halakuc P."/>
            <person name="Pipaliya S.V."/>
            <person name="Vacek V."/>
            <person name="Brzon O."/>
            <person name="Soukal P."/>
            <person name="Eme L."/>
            <person name="Dacks J.B."/>
            <person name="Karnkowska A."/>
            <person name="Elias M."/>
            <person name="Hampl V."/>
        </authorList>
    </citation>
    <scope>NUCLEOTIDE SEQUENCE</scope>
    <source>
        <strain evidence="6">RCP-MX</strain>
    </source>
</reference>
<dbReference type="Proteomes" id="UP001141327">
    <property type="component" value="Unassembled WGS sequence"/>
</dbReference>
<accession>A0ABQ8UA20</accession>
<evidence type="ECO:0000256" key="3">
    <source>
        <dbReference type="SAM" id="Coils"/>
    </source>
</evidence>
<protein>
    <recommendedName>
        <fullName evidence="5">Centrosomin N-terminal motif 1 domain-containing protein</fullName>
    </recommendedName>
</protein>
<comment type="caution">
    <text evidence="6">The sequence shown here is derived from an EMBL/GenBank/DDBJ whole genome shotgun (WGS) entry which is preliminary data.</text>
</comment>
<dbReference type="InterPro" id="IPR012943">
    <property type="entry name" value="Cnn_1N"/>
</dbReference>
<dbReference type="EMBL" id="JAPMOS010000079">
    <property type="protein sequence ID" value="KAJ4456160.1"/>
    <property type="molecule type" value="Genomic_DNA"/>
</dbReference>
<dbReference type="Pfam" id="PF07989">
    <property type="entry name" value="Cnn_1N"/>
    <property type="match status" value="1"/>
</dbReference>
<feature type="compositionally biased region" description="Polar residues" evidence="4">
    <location>
        <begin position="624"/>
        <end position="634"/>
    </location>
</feature>
<sequence>MAAELDRVKKENFNLKLQIYYLEEHQYDTTDSASATMVQDLELQVSNLVAENQAISTDRDALRVELEKLRDDHAAALAATVAEETAALSRMLSEKEALLQQMAASLSRLHEEVSELQAERQAVTRDLMAAEEERARAIEQARAFEGQLAQAAPPAQPLAPAPEPLPVAPTGQEQEQQRRIGELEAQCAALKAEARAAQEAADQQLAASALDWQGRLAEMDRKLKAATAAASPRGFPAGPGPTSVSPRPSVSPRVGSPSAPLHSLLAAMAAALRTPWSPADSVRCGDDPATAAARLMTGPRALIGEALGLMELQWAAASQQWLAALEPHGARLEAARTRLARLAAAQAEQGAMLAEDCRAAVARCEAAQRAAAQGHLSQLADITRLWELERARAARLEQQAAASPDIPSGQQQYQQQQQQQLTRLESDLRTALQRADEHATREAALEGDLHRAGDRLLAAENQNRLLTAELHHTRGRYQVIFADLQRHRARVAESTALLHRSHEQALAWERLARAHLPADLITALVVPHSPAPTPGRRGGTPGRPRVPPSPMGPGLAATPGASGRGLLLDAGGSPPNASLAVMTAPRAPAPQWVPSPPHSTGPLTAPPGPSTTPPQEPPSGWPQALTSSPPTQDTALPASAVATAKVVSAPPSGAGLGPDMGTGLAVVSGAAQAAPRMAALPGRSPPSTSAWDRAAPSAGPAAMLLLGSPPTCRRAALSASPPLASPPRQPPLFSPSAALPGPALPPTGSPRPHRGAADAGGGLEEDIVQSFLSRAR</sequence>
<proteinExistence type="predicted"/>
<gene>
    <name evidence="6" type="ORF">PAPYR_8684</name>
</gene>
<feature type="compositionally biased region" description="Pro residues" evidence="4">
    <location>
        <begin position="154"/>
        <end position="167"/>
    </location>
</feature>
<evidence type="ECO:0000256" key="4">
    <source>
        <dbReference type="SAM" id="MobiDB-lite"/>
    </source>
</evidence>
<feature type="compositionally biased region" description="Low complexity" evidence="4">
    <location>
        <begin position="240"/>
        <end position="258"/>
    </location>
</feature>
<feature type="compositionally biased region" description="Low complexity" evidence="4">
    <location>
        <begin position="410"/>
        <end position="420"/>
    </location>
</feature>
<evidence type="ECO:0000313" key="7">
    <source>
        <dbReference type="Proteomes" id="UP001141327"/>
    </source>
</evidence>
<feature type="coiled-coil region" evidence="3">
    <location>
        <begin position="38"/>
        <end position="147"/>
    </location>
</feature>
<feature type="compositionally biased region" description="Pro residues" evidence="4">
    <location>
        <begin position="587"/>
        <end position="620"/>
    </location>
</feature>
<feature type="compositionally biased region" description="Pro residues" evidence="4">
    <location>
        <begin position="723"/>
        <end position="733"/>
    </location>
</feature>
<feature type="region of interest" description="Disordered" evidence="4">
    <location>
        <begin position="716"/>
        <end position="776"/>
    </location>
</feature>
<keyword evidence="2" id="KW-0963">Cytoplasm</keyword>